<dbReference type="SUPFAM" id="SSF52266">
    <property type="entry name" value="SGNH hydrolase"/>
    <property type="match status" value="1"/>
</dbReference>
<dbReference type="Proteomes" id="UP000680038">
    <property type="component" value="Unassembled WGS sequence"/>
</dbReference>
<evidence type="ECO:0000313" key="1">
    <source>
        <dbReference type="EMBL" id="CAG5001103.1"/>
    </source>
</evidence>
<dbReference type="GO" id="GO:0016788">
    <property type="term" value="F:hydrolase activity, acting on ester bonds"/>
    <property type="evidence" value="ECO:0007669"/>
    <property type="project" value="UniProtKB-ARBA"/>
</dbReference>
<accession>A0A916JBM1</accession>
<protein>
    <submittedName>
        <fullName evidence="1">Uncharacterized protein</fullName>
    </submittedName>
</protein>
<dbReference type="InterPro" id="IPR036514">
    <property type="entry name" value="SGNH_hydro_sf"/>
</dbReference>
<dbReference type="AlphaFoldDB" id="A0A916JBM1"/>
<organism evidence="1 2">
    <name type="scientific">Dyadobacter helix</name>
    <dbReference type="NCBI Taxonomy" id="2822344"/>
    <lineage>
        <taxon>Bacteria</taxon>
        <taxon>Pseudomonadati</taxon>
        <taxon>Bacteroidota</taxon>
        <taxon>Cytophagia</taxon>
        <taxon>Cytophagales</taxon>
        <taxon>Spirosomataceae</taxon>
        <taxon>Dyadobacter</taxon>
    </lineage>
</organism>
<comment type="caution">
    <text evidence="1">The sequence shown here is derived from an EMBL/GenBank/DDBJ whole genome shotgun (WGS) entry which is preliminary data.</text>
</comment>
<dbReference type="EMBL" id="CAJRAF010000002">
    <property type="protein sequence ID" value="CAG5001103.1"/>
    <property type="molecule type" value="Genomic_DNA"/>
</dbReference>
<name>A0A916JBM1_9BACT</name>
<gene>
    <name evidence="1" type="ORF">DYBT9275_02595</name>
</gene>
<proteinExistence type="predicted"/>
<reference evidence="1" key="1">
    <citation type="submission" date="2021-04" db="EMBL/GenBank/DDBJ databases">
        <authorList>
            <person name="Rodrigo-Torres L."/>
            <person name="Arahal R. D."/>
            <person name="Lucena T."/>
        </authorList>
    </citation>
    <scope>NUCLEOTIDE SEQUENCE</scope>
    <source>
        <strain evidence="1">CECT 9275</strain>
    </source>
</reference>
<evidence type="ECO:0000313" key="2">
    <source>
        <dbReference type="Proteomes" id="UP000680038"/>
    </source>
</evidence>
<keyword evidence="2" id="KW-1185">Reference proteome</keyword>
<dbReference type="Gene3D" id="3.40.50.1110">
    <property type="entry name" value="SGNH hydrolase"/>
    <property type="match status" value="1"/>
</dbReference>
<sequence>MGCSYTYGDGVSDHETLPYYFQKKALDYQAYNYGFLGHSPLHALARLQHSNWKEQIQQGEGFGVFTLINDHLDRVIPASRWIELTKGRFPYLNESTMQTEGTFDQRRKLYTTFVTSFQSTALKEVLRWGYPRFHTKEHEELLVRIIVKARDEYVSRFKNQNFYVIIFPGNPVSDTITKLFKEKGIHYLDYSGLLDLKKHMLGFDNAHPKAEVYQAVAHQLAADLHGLPQPSAK</sequence>
<dbReference type="RefSeq" id="WP_215239218.1">
    <property type="nucleotide sequence ID" value="NZ_CAJRAF010000002.1"/>
</dbReference>